<proteinExistence type="predicted"/>
<name>A0AAV2CK24_9ROSI</name>
<reference evidence="2 3" key="1">
    <citation type="submission" date="2024-04" db="EMBL/GenBank/DDBJ databases">
        <authorList>
            <person name="Fracassetti M."/>
        </authorList>
    </citation>
    <scope>NUCLEOTIDE SEQUENCE [LARGE SCALE GENOMIC DNA]</scope>
</reference>
<dbReference type="SUPFAM" id="SSF56219">
    <property type="entry name" value="DNase I-like"/>
    <property type="match status" value="1"/>
</dbReference>
<dbReference type="Proteomes" id="UP001497516">
    <property type="component" value="Chromosome 1"/>
</dbReference>
<accession>A0AAV2CK24</accession>
<dbReference type="AlphaFoldDB" id="A0AAV2CK24"/>
<dbReference type="InterPro" id="IPR005135">
    <property type="entry name" value="Endo/exonuclease/phosphatase"/>
</dbReference>
<sequence length="246" mass="28085">MEASIIVWNVRGLGEGSKRGRIKRIINMRKPKVVGLIETKWDQCDIAKNANNSSGGIAIYWDQNHFRATNSSTGTYFLAVDLVDIKSNKDWTLVVVYGPQNRIDKLAFLDKLNNPCQQTTSPACIMGDFNMVHSHDDYKGAQRDVCIMAAFNNFVDSNGLLEMPLGGSRFTWSRGGSSECFSRIDCAFISADFESIYPDCYLIALERIESDHNPLMLNWGCHSRIKRPWRFENMWLEDDRFFEGMN</sequence>
<evidence type="ECO:0000313" key="2">
    <source>
        <dbReference type="EMBL" id="CAL1356267.1"/>
    </source>
</evidence>
<evidence type="ECO:0000313" key="3">
    <source>
        <dbReference type="Proteomes" id="UP001497516"/>
    </source>
</evidence>
<dbReference type="InterPro" id="IPR036691">
    <property type="entry name" value="Endo/exonu/phosph_ase_sf"/>
</dbReference>
<dbReference type="Pfam" id="PF03372">
    <property type="entry name" value="Exo_endo_phos"/>
    <property type="match status" value="1"/>
</dbReference>
<dbReference type="PANTHER" id="PTHR33710">
    <property type="entry name" value="BNAC02G09200D PROTEIN"/>
    <property type="match status" value="1"/>
</dbReference>
<feature type="domain" description="Endonuclease/exonuclease/phosphatase" evidence="1">
    <location>
        <begin position="7"/>
        <end position="212"/>
    </location>
</feature>
<dbReference type="EMBL" id="OZ034813">
    <property type="protein sequence ID" value="CAL1356267.1"/>
    <property type="molecule type" value="Genomic_DNA"/>
</dbReference>
<dbReference type="Gene3D" id="3.60.10.10">
    <property type="entry name" value="Endonuclease/exonuclease/phosphatase"/>
    <property type="match status" value="1"/>
</dbReference>
<gene>
    <name evidence="2" type="ORF">LTRI10_LOCUS3979</name>
</gene>
<evidence type="ECO:0000259" key="1">
    <source>
        <dbReference type="Pfam" id="PF03372"/>
    </source>
</evidence>
<protein>
    <recommendedName>
        <fullName evidence="1">Endonuclease/exonuclease/phosphatase domain-containing protein</fullName>
    </recommendedName>
</protein>
<keyword evidence="3" id="KW-1185">Reference proteome</keyword>
<organism evidence="2 3">
    <name type="scientific">Linum trigynum</name>
    <dbReference type="NCBI Taxonomy" id="586398"/>
    <lineage>
        <taxon>Eukaryota</taxon>
        <taxon>Viridiplantae</taxon>
        <taxon>Streptophyta</taxon>
        <taxon>Embryophyta</taxon>
        <taxon>Tracheophyta</taxon>
        <taxon>Spermatophyta</taxon>
        <taxon>Magnoliopsida</taxon>
        <taxon>eudicotyledons</taxon>
        <taxon>Gunneridae</taxon>
        <taxon>Pentapetalae</taxon>
        <taxon>rosids</taxon>
        <taxon>fabids</taxon>
        <taxon>Malpighiales</taxon>
        <taxon>Linaceae</taxon>
        <taxon>Linum</taxon>
    </lineage>
</organism>
<dbReference type="GO" id="GO:0003824">
    <property type="term" value="F:catalytic activity"/>
    <property type="evidence" value="ECO:0007669"/>
    <property type="project" value="InterPro"/>
</dbReference>
<dbReference type="PANTHER" id="PTHR33710:SF71">
    <property type="entry name" value="ENDONUCLEASE_EXONUCLEASE_PHOSPHATASE DOMAIN-CONTAINING PROTEIN"/>
    <property type="match status" value="1"/>
</dbReference>